<sequence length="163" mass="18588">MAEPLTTAAIGTVLVKALKEVGLGSIPFTKDLTEKQYLEMLEGMKTGVEIIESNVYFKAINDQEAKQYLSKRPSAEQVQQFFYASLSLGRQFQEKQTISQLQKQQELVDLIDYVKGHLAEIEKNRILLIEKGNEKNNSEHSIEEEDYEVIDKNVTVYEKAKAE</sequence>
<reference evidence="1" key="1">
    <citation type="submission" date="2021-06" db="EMBL/GenBank/DDBJ databases">
        <authorList>
            <person name="Kallberg Y."/>
            <person name="Tangrot J."/>
            <person name="Rosling A."/>
        </authorList>
    </citation>
    <scope>NUCLEOTIDE SEQUENCE</scope>
    <source>
        <strain evidence="1">MT106</strain>
    </source>
</reference>
<evidence type="ECO:0000313" key="1">
    <source>
        <dbReference type="EMBL" id="CAG8511231.1"/>
    </source>
</evidence>
<proteinExistence type="predicted"/>
<keyword evidence="2" id="KW-1185">Reference proteome</keyword>
<comment type="caution">
    <text evidence="1">The sequence shown here is derived from an EMBL/GenBank/DDBJ whole genome shotgun (WGS) entry which is preliminary data.</text>
</comment>
<organism evidence="1 2">
    <name type="scientific">Ambispora gerdemannii</name>
    <dbReference type="NCBI Taxonomy" id="144530"/>
    <lineage>
        <taxon>Eukaryota</taxon>
        <taxon>Fungi</taxon>
        <taxon>Fungi incertae sedis</taxon>
        <taxon>Mucoromycota</taxon>
        <taxon>Glomeromycotina</taxon>
        <taxon>Glomeromycetes</taxon>
        <taxon>Archaeosporales</taxon>
        <taxon>Ambisporaceae</taxon>
        <taxon>Ambispora</taxon>
    </lineage>
</organism>
<protein>
    <submittedName>
        <fullName evidence="1">7134_t:CDS:1</fullName>
    </submittedName>
</protein>
<gene>
    <name evidence="1" type="ORF">AGERDE_LOCUS4753</name>
</gene>
<evidence type="ECO:0000313" key="2">
    <source>
        <dbReference type="Proteomes" id="UP000789831"/>
    </source>
</evidence>
<accession>A0A9N9F5X4</accession>
<dbReference type="AlphaFoldDB" id="A0A9N9F5X4"/>
<name>A0A9N9F5X4_9GLOM</name>
<dbReference type="Proteomes" id="UP000789831">
    <property type="component" value="Unassembled WGS sequence"/>
</dbReference>
<dbReference type="EMBL" id="CAJVPL010000573">
    <property type="protein sequence ID" value="CAG8511231.1"/>
    <property type="molecule type" value="Genomic_DNA"/>
</dbReference>